<keyword evidence="3 8" id="KW-1003">Cell membrane</keyword>
<feature type="transmembrane region" description="Helical" evidence="8">
    <location>
        <begin position="110"/>
        <end position="129"/>
    </location>
</feature>
<keyword evidence="6 8" id="KW-1133">Transmembrane helix</keyword>
<evidence type="ECO:0000256" key="1">
    <source>
        <dbReference type="ARBA" id="ARBA00004651"/>
    </source>
</evidence>
<protein>
    <recommendedName>
        <fullName evidence="8">Uncharacterized MFS-type transporter SAMN05216522_104118</fullName>
    </recommendedName>
</protein>
<dbReference type="CDD" id="cd17489">
    <property type="entry name" value="MFS_YfcJ_like"/>
    <property type="match status" value="1"/>
</dbReference>
<feature type="transmembrane region" description="Helical" evidence="8">
    <location>
        <begin position="150"/>
        <end position="169"/>
    </location>
</feature>
<evidence type="ECO:0000256" key="6">
    <source>
        <dbReference type="ARBA" id="ARBA00022989"/>
    </source>
</evidence>
<feature type="transmembrane region" description="Helical" evidence="8">
    <location>
        <begin position="84"/>
        <end position="104"/>
    </location>
</feature>
<dbReference type="Proteomes" id="UP000242515">
    <property type="component" value="Unassembled WGS sequence"/>
</dbReference>
<dbReference type="PROSITE" id="PS50850">
    <property type="entry name" value="MFS"/>
    <property type="match status" value="1"/>
</dbReference>
<dbReference type="InterPro" id="IPR020846">
    <property type="entry name" value="MFS_dom"/>
</dbReference>
<organism evidence="10 11">
    <name type="scientific">Rosenbergiella nectarea</name>
    <dbReference type="NCBI Taxonomy" id="988801"/>
    <lineage>
        <taxon>Bacteria</taxon>
        <taxon>Pseudomonadati</taxon>
        <taxon>Pseudomonadota</taxon>
        <taxon>Gammaproteobacteria</taxon>
        <taxon>Enterobacterales</taxon>
        <taxon>Erwiniaceae</taxon>
        <taxon>Rosenbergiella</taxon>
    </lineage>
</organism>
<evidence type="ECO:0000256" key="3">
    <source>
        <dbReference type="ARBA" id="ARBA00022475"/>
    </source>
</evidence>
<dbReference type="STRING" id="988801.SAMN05216522_104118"/>
<comment type="subcellular location">
    <subcellularLocation>
        <location evidence="8">Cell inner membrane</location>
        <topology evidence="8">Multi-pass membrane protein</topology>
    </subcellularLocation>
    <subcellularLocation>
        <location evidence="1">Cell membrane</location>
        <topology evidence="1">Multi-pass membrane protein</topology>
    </subcellularLocation>
</comment>
<keyword evidence="5 8" id="KW-0812">Transmembrane</keyword>
<evidence type="ECO:0000256" key="8">
    <source>
        <dbReference type="HAMAP-Rule" id="MF_01118"/>
    </source>
</evidence>
<feature type="transmembrane region" description="Helical" evidence="8">
    <location>
        <begin position="46"/>
        <end position="63"/>
    </location>
</feature>
<evidence type="ECO:0000256" key="7">
    <source>
        <dbReference type="ARBA" id="ARBA00023136"/>
    </source>
</evidence>
<dbReference type="InterPro" id="IPR023008">
    <property type="entry name" value="MFS_YhhS-like"/>
</dbReference>
<evidence type="ECO:0000313" key="11">
    <source>
        <dbReference type="Proteomes" id="UP000242515"/>
    </source>
</evidence>
<gene>
    <name evidence="10" type="ORF">SAMN05216522_104118</name>
</gene>
<dbReference type="HAMAP" id="MF_01118">
    <property type="entry name" value="MFS_YhhS"/>
    <property type="match status" value="1"/>
</dbReference>
<dbReference type="InterPro" id="IPR050171">
    <property type="entry name" value="MFS_Transporters"/>
</dbReference>
<dbReference type="PANTHER" id="PTHR23517">
    <property type="entry name" value="RESISTANCE PROTEIN MDTM, PUTATIVE-RELATED-RELATED"/>
    <property type="match status" value="1"/>
</dbReference>
<dbReference type="NCBIfam" id="NF003477">
    <property type="entry name" value="PRK05122.1"/>
    <property type="match status" value="1"/>
</dbReference>
<dbReference type="Gene3D" id="1.20.1250.20">
    <property type="entry name" value="MFS general substrate transporter like domains"/>
    <property type="match status" value="1"/>
</dbReference>
<feature type="transmembrane region" description="Helical" evidence="8">
    <location>
        <begin position="278"/>
        <end position="299"/>
    </location>
</feature>
<feature type="domain" description="Major facilitator superfamily (MFS) profile" evidence="9">
    <location>
        <begin position="17"/>
        <end position="395"/>
    </location>
</feature>
<evidence type="ECO:0000313" key="10">
    <source>
        <dbReference type="EMBL" id="SEQ58608.1"/>
    </source>
</evidence>
<dbReference type="InterPro" id="IPR011701">
    <property type="entry name" value="MFS"/>
</dbReference>
<dbReference type="GO" id="GO:0022857">
    <property type="term" value="F:transmembrane transporter activity"/>
    <property type="evidence" value="ECO:0007669"/>
    <property type="project" value="UniProtKB-UniRule"/>
</dbReference>
<feature type="transmembrane region" description="Helical" evidence="8">
    <location>
        <begin position="21"/>
        <end position="40"/>
    </location>
</feature>
<keyword evidence="11" id="KW-1185">Reference proteome</keyword>
<dbReference type="EMBL" id="FOGC01000004">
    <property type="protein sequence ID" value="SEQ58608.1"/>
    <property type="molecule type" value="Genomic_DNA"/>
</dbReference>
<evidence type="ECO:0000256" key="2">
    <source>
        <dbReference type="ARBA" id="ARBA00022448"/>
    </source>
</evidence>
<accession>A0A1H9H8Q7</accession>
<dbReference type="AlphaFoldDB" id="A0A1H9H8Q7"/>
<feature type="transmembrane region" description="Helical" evidence="8">
    <location>
        <begin position="305"/>
        <end position="327"/>
    </location>
</feature>
<keyword evidence="7 8" id="KW-0472">Membrane</keyword>
<dbReference type="Pfam" id="PF07690">
    <property type="entry name" value="MFS_1"/>
    <property type="match status" value="1"/>
</dbReference>
<feature type="transmembrane region" description="Helical" evidence="8">
    <location>
        <begin position="250"/>
        <end position="271"/>
    </location>
</feature>
<feature type="transmembrane region" description="Helical" evidence="8">
    <location>
        <begin position="339"/>
        <end position="360"/>
    </location>
</feature>
<evidence type="ECO:0000256" key="5">
    <source>
        <dbReference type="ARBA" id="ARBA00022692"/>
    </source>
</evidence>
<feature type="transmembrane region" description="Helical" evidence="8">
    <location>
        <begin position="175"/>
        <end position="196"/>
    </location>
</feature>
<reference evidence="11" key="1">
    <citation type="submission" date="2016-10" db="EMBL/GenBank/DDBJ databases">
        <authorList>
            <person name="Varghese N."/>
            <person name="Submissions S."/>
        </authorList>
    </citation>
    <scope>NUCLEOTIDE SEQUENCE [LARGE SCALE GENOMIC DNA]</scope>
    <source>
        <strain evidence="11">8N4</strain>
    </source>
</reference>
<dbReference type="InterPro" id="IPR036259">
    <property type="entry name" value="MFS_trans_sf"/>
</dbReference>
<dbReference type="SUPFAM" id="SSF103473">
    <property type="entry name" value="MFS general substrate transporter"/>
    <property type="match status" value="1"/>
</dbReference>
<keyword evidence="2 8" id="KW-0813">Transport</keyword>
<evidence type="ECO:0000256" key="4">
    <source>
        <dbReference type="ARBA" id="ARBA00022519"/>
    </source>
</evidence>
<dbReference type="GO" id="GO:0005886">
    <property type="term" value="C:plasma membrane"/>
    <property type="evidence" value="ECO:0007669"/>
    <property type="project" value="UniProtKB-SubCell"/>
</dbReference>
<proteinExistence type="inferred from homology"/>
<sequence length="400" mass="42069">MRMPQHSEPTRGQLNKRILSVMIFTFFCYLSVGLPLAVLPGFVHHQLGYSPFIAGLIISLQYFSTLMSRPHSGRLADRFGPKKVVMLGMVLCGLSGGMTVIAGLSASHPISSLLLLALGRLCLGIGESFSSTGATLWGMNLVGSVHTARVISWNGVATYFAMAVGAPFGVALNQWFGISGFAGLITLMGVVGFVLARNKASITLSLSAPHLPFRQVLGLVSPYGVGLALGTLGFGVIATFITLYFSSRGWQGAATTLSLYSLGFVLSRFLFSNMITRFGGLAVSLGCLLTEAVGLFMLWQAETVLWADIGALLTGAGFSLVFPALGVEAVRQVSEQSKGSALGTYSAFLDLALGLTGPVAGLLMNQSGIRSIYLAAAVMVCLGALLVGTLLVRSRRPTVS</sequence>
<name>A0A1H9H8Q7_9GAMM</name>
<comment type="similarity">
    <text evidence="8">Belongs to the major facilitator superfamily. YhhS family.</text>
</comment>
<evidence type="ECO:0000259" key="9">
    <source>
        <dbReference type="PROSITE" id="PS50850"/>
    </source>
</evidence>
<feature type="transmembrane region" description="Helical" evidence="8">
    <location>
        <begin position="216"/>
        <end position="244"/>
    </location>
</feature>
<dbReference type="PANTHER" id="PTHR23517:SF13">
    <property type="entry name" value="MAJOR FACILITATOR SUPERFAMILY MFS_1"/>
    <property type="match status" value="1"/>
</dbReference>
<feature type="transmembrane region" description="Helical" evidence="8">
    <location>
        <begin position="372"/>
        <end position="392"/>
    </location>
</feature>
<keyword evidence="4 8" id="KW-0997">Cell inner membrane</keyword>